<organism evidence="1 2">
    <name type="scientific">Sporomusa acidovorans (strain ATCC 49682 / DSM 3132 / Mol)</name>
    <dbReference type="NCBI Taxonomy" id="1123286"/>
    <lineage>
        <taxon>Bacteria</taxon>
        <taxon>Bacillati</taxon>
        <taxon>Bacillota</taxon>
        <taxon>Negativicutes</taxon>
        <taxon>Selenomonadales</taxon>
        <taxon>Sporomusaceae</taxon>
        <taxon>Sporomusa</taxon>
    </lineage>
</organism>
<name>A0ABZ3JC21_SPOA4</name>
<evidence type="ECO:0000313" key="1">
    <source>
        <dbReference type="EMBL" id="XFO75356.1"/>
    </source>
</evidence>
<proteinExistence type="predicted"/>
<dbReference type="Proteomes" id="UP000216052">
    <property type="component" value="Chromosome"/>
</dbReference>
<gene>
    <name evidence="1" type="ORF">SPACI_054750</name>
</gene>
<dbReference type="EMBL" id="CP155571">
    <property type="protein sequence ID" value="XFO75356.1"/>
    <property type="molecule type" value="Genomic_DNA"/>
</dbReference>
<keyword evidence="2" id="KW-1185">Reference proteome</keyword>
<sequence length="48" mass="5764">MKSTDNFNFNMTEEELKELLDQLPSILLQLEQENDERLVSHRSSKHYL</sequence>
<reference evidence="1" key="1">
    <citation type="submission" date="2024-05" db="EMBL/GenBank/DDBJ databases">
        <title>Isolation and characterization of Sporomusa carbonis sp. nov., a carboxydotrophic hydrogenogen in the genus of Sporomusa isolated from a charcoal burning pile.</title>
        <authorList>
            <person name="Boeer T."/>
            <person name="Rosenbaum F."/>
            <person name="Eysell L."/>
            <person name="Mueller V."/>
            <person name="Daniel R."/>
            <person name="Poehlein A."/>
        </authorList>
    </citation>
    <scope>NUCLEOTIDE SEQUENCE [LARGE SCALE GENOMIC DNA]</scope>
    <source>
        <strain evidence="1">DSM 3132</strain>
    </source>
</reference>
<protein>
    <submittedName>
        <fullName evidence="1">Uncharacterized protein</fullName>
    </submittedName>
</protein>
<accession>A0ABZ3JC21</accession>
<dbReference type="RefSeq" id="WP_169717082.1">
    <property type="nucleotide sequence ID" value="NZ_CP155571.1"/>
</dbReference>
<evidence type="ECO:0000313" key="2">
    <source>
        <dbReference type="Proteomes" id="UP000216052"/>
    </source>
</evidence>